<dbReference type="PROSITE" id="PS51257">
    <property type="entry name" value="PROKAR_LIPOPROTEIN"/>
    <property type="match status" value="1"/>
</dbReference>
<evidence type="ECO:0000313" key="2">
    <source>
        <dbReference type="EMBL" id="MFC4026573.1"/>
    </source>
</evidence>
<comment type="caution">
    <text evidence="2">The sequence shown here is derived from an EMBL/GenBank/DDBJ whole genome shotgun (WGS) entry which is preliminary data.</text>
</comment>
<dbReference type="Proteomes" id="UP001595793">
    <property type="component" value="Unassembled WGS sequence"/>
</dbReference>
<keyword evidence="1" id="KW-0732">Signal</keyword>
<evidence type="ECO:0000256" key="1">
    <source>
        <dbReference type="SAM" id="SignalP"/>
    </source>
</evidence>
<keyword evidence="3" id="KW-1185">Reference proteome</keyword>
<protein>
    <submittedName>
        <fullName evidence="2">SusD/RagB family nutrient-binding outer membrane lipoprotein</fullName>
    </submittedName>
</protein>
<keyword evidence="2" id="KW-0449">Lipoprotein</keyword>
<feature type="signal peptide" evidence="1">
    <location>
        <begin position="1"/>
        <end position="21"/>
    </location>
</feature>
<dbReference type="SUPFAM" id="SSF48452">
    <property type="entry name" value="TPR-like"/>
    <property type="match status" value="1"/>
</dbReference>
<dbReference type="RefSeq" id="WP_290236025.1">
    <property type="nucleotide sequence ID" value="NZ_JAUFPZ010000002.1"/>
</dbReference>
<sequence length="502" mass="56793">MKKIYNYIILVSLVSFSMSCSDDYFDVNSSETQPTNTGLAPQYRIEGAIENTVATAQYRGVREVLGVVQYGSQNTAAYYSESWNTFLTTGSYFLWQNVYVYALPNTADLIFLGEEYNSPHYTAVGKILRAYLFGMATDQYGAIVTDDSYDPGQTIQLEPEFVSQEEVYEEIFLLLDEALQELDMESELGLDDEDGDILYHGDLEQWKRFANSIKARYLNHLTKKSSGEHAYDPQAVISAAENGFNSNEDNALIQYGGGEASNDNQPFSESGYGSTRFDYFSEFFVQLLQDPLNISDDFEDPRLSIIVPEAVNGGYQGVPSGAGVDNEDVEGDNYSVGNGGFYTSPDSPTYMMTYSEVKFIEAEARFRSGDVAGAYTAYKTGVEADLQKLNVPAEEISDYLAKIDSEIGQTDFDLSQIFVQKYIANMLNPETWVDFRRVDYSDDIYPGLERPENVNVSIFPNENDWIRAMMYEYNEEDRNYENMPNNDPSIRLTTPVWWDTEE</sequence>
<dbReference type="Gene3D" id="1.25.40.390">
    <property type="match status" value="1"/>
</dbReference>
<reference evidence="3" key="1">
    <citation type="journal article" date="2019" name="Int. J. Syst. Evol. Microbiol.">
        <title>The Global Catalogue of Microorganisms (GCM) 10K type strain sequencing project: providing services to taxonomists for standard genome sequencing and annotation.</title>
        <authorList>
            <consortium name="The Broad Institute Genomics Platform"/>
            <consortium name="The Broad Institute Genome Sequencing Center for Infectious Disease"/>
            <person name="Wu L."/>
            <person name="Ma J."/>
        </authorList>
    </citation>
    <scope>NUCLEOTIDE SEQUENCE [LARGE SCALE GENOMIC DNA]</scope>
    <source>
        <strain evidence="3">CECT 9128</strain>
    </source>
</reference>
<name>A0ABV8H404_9FLAO</name>
<accession>A0ABV8H404</accession>
<dbReference type="EMBL" id="JBHSAS010000006">
    <property type="protein sequence ID" value="MFC4026573.1"/>
    <property type="molecule type" value="Genomic_DNA"/>
</dbReference>
<proteinExistence type="predicted"/>
<evidence type="ECO:0000313" key="3">
    <source>
        <dbReference type="Proteomes" id="UP001595793"/>
    </source>
</evidence>
<feature type="chain" id="PRO_5046556211" evidence="1">
    <location>
        <begin position="22"/>
        <end position="502"/>
    </location>
</feature>
<gene>
    <name evidence="2" type="ORF">ACFOS1_04095</name>
</gene>
<dbReference type="InterPro" id="IPR011990">
    <property type="entry name" value="TPR-like_helical_dom_sf"/>
</dbReference>
<organism evidence="2 3">
    <name type="scientific">Zunongwangia endophytica</name>
    <dbReference type="NCBI Taxonomy" id="1808945"/>
    <lineage>
        <taxon>Bacteria</taxon>
        <taxon>Pseudomonadati</taxon>
        <taxon>Bacteroidota</taxon>
        <taxon>Flavobacteriia</taxon>
        <taxon>Flavobacteriales</taxon>
        <taxon>Flavobacteriaceae</taxon>
        <taxon>Zunongwangia</taxon>
    </lineage>
</organism>
<dbReference type="InterPro" id="IPR041662">
    <property type="entry name" value="SusD-like_2"/>
</dbReference>
<dbReference type="Pfam" id="PF12771">
    <property type="entry name" value="SusD-like_2"/>
    <property type="match status" value="1"/>
</dbReference>